<keyword evidence="2" id="KW-0067">ATP-binding</keyword>
<sequence length="469" mass="54354">MSLTRGAHRLVFKTILCKRWYSKSVPSFADVLLPSDKPYFIKAREAVATNIATSQLKHERPTVYEFERASEMRQLNKAIDDREVVIVTGLREAGKTSLCVQALQEDVVIYINLKLRNPRNESEMFVTFVRQIAGSYRNIVRDTAVVNEIFSNFGLKSHLNHKKRGQVPRWENLSELMFYIITQIRSELDRSNSSRRLVVFIDEVNLLYKLSEWAPTAVQTLFSMFTSLSKEFKRCSIVLPTATGFFLKWSERRTQLTGDSRIVICVGDLTYEQSVQYWTICRKKQYGENIDQRLDLFQKAYDVVKGRMINLDRLASQPDDHSFQAVLDSFLGRAKRELLDSLYNPISYLHDRADWFAMRRGEPREIELWNGAEMMKLINLLCESPYVGVVSIDDALRVMERSVINSFIYSGLLCNLPNPVSSLPLVPDDMYPVLCLESNAMLYVMLDYYKNAPKQDEMNVDLLFSTKRR</sequence>
<dbReference type="InterPro" id="IPR027417">
    <property type="entry name" value="P-loop_NTPase"/>
</dbReference>
<dbReference type="AlphaFoldDB" id="A0AAW2ZK80"/>
<dbReference type="InterPro" id="IPR051667">
    <property type="entry name" value="Archaeal_ATPase_domain"/>
</dbReference>
<reference evidence="2 3" key="1">
    <citation type="submission" date="2024-03" db="EMBL/GenBank/DDBJ databases">
        <title>The Acrasis kona genome and developmental transcriptomes reveal deep origins of eukaryotic multicellular pathways.</title>
        <authorList>
            <person name="Sheikh S."/>
            <person name="Fu C.-J."/>
            <person name="Brown M.W."/>
            <person name="Baldauf S.L."/>
        </authorList>
    </citation>
    <scope>NUCLEOTIDE SEQUENCE [LARGE SCALE GENOMIC DNA]</scope>
    <source>
        <strain evidence="2 3">ATCC MYA-3509</strain>
    </source>
</reference>
<evidence type="ECO:0000259" key="1">
    <source>
        <dbReference type="Pfam" id="PF01637"/>
    </source>
</evidence>
<evidence type="ECO:0000313" key="2">
    <source>
        <dbReference type="EMBL" id="KAL0489717.1"/>
    </source>
</evidence>
<dbReference type="GO" id="GO:0005524">
    <property type="term" value="F:ATP binding"/>
    <property type="evidence" value="ECO:0007669"/>
    <property type="project" value="UniProtKB-KW"/>
</dbReference>
<dbReference type="Gene3D" id="3.40.50.300">
    <property type="entry name" value="P-loop containing nucleotide triphosphate hydrolases"/>
    <property type="match status" value="1"/>
</dbReference>
<organism evidence="2 3">
    <name type="scientific">Acrasis kona</name>
    <dbReference type="NCBI Taxonomy" id="1008807"/>
    <lineage>
        <taxon>Eukaryota</taxon>
        <taxon>Discoba</taxon>
        <taxon>Heterolobosea</taxon>
        <taxon>Tetramitia</taxon>
        <taxon>Eutetramitia</taxon>
        <taxon>Acrasidae</taxon>
        <taxon>Acrasis</taxon>
    </lineage>
</organism>
<dbReference type="EMBL" id="JAOPGA020001594">
    <property type="protein sequence ID" value="KAL0489717.1"/>
    <property type="molecule type" value="Genomic_DNA"/>
</dbReference>
<feature type="domain" description="ATPase" evidence="1">
    <location>
        <begin position="66"/>
        <end position="311"/>
    </location>
</feature>
<dbReference type="PANTHER" id="PTHR37096">
    <property type="entry name" value="YALI0E33429P"/>
    <property type="match status" value="1"/>
</dbReference>
<dbReference type="Proteomes" id="UP001431209">
    <property type="component" value="Unassembled WGS sequence"/>
</dbReference>
<evidence type="ECO:0000313" key="3">
    <source>
        <dbReference type="Proteomes" id="UP001431209"/>
    </source>
</evidence>
<protein>
    <submittedName>
        <fullName evidence="2">ATP-binding protein</fullName>
    </submittedName>
</protein>
<dbReference type="InterPro" id="IPR011579">
    <property type="entry name" value="ATPase_dom"/>
</dbReference>
<dbReference type="SUPFAM" id="SSF52540">
    <property type="entry name" value="P-loop containing nucleoside triphosphate hydrolases"/>
    <property type="match status" value="1"/>
</dbReference>
<comment type="caution">
    <text evidence="2">The sequence shown here is derived from an EMBL/GenBank/DDBJ whole genome shotgun (WGS) entry which is preliminary data.</text>
</comment>
<keyword evidence="2" id="KW-0547">Nucleotide-binding</keyword>
<dbReference type="Pfam" id="PF01637">
    <property type="entry name" value="ATPase_2"/>
    <property type="match status" value="1"/>
</dbReference>
<keyword evidence="3" id="KW-1185">Reference proteome</keyword>
<dbReference type="PANTHER" id="PTHR37096:SF1">
    <property type="entry name" value="AAA+ ATPASE DOMAIN-CONTAINING PROTEIN"/>
    <property type="match status" value="1"/>
</dbReference>
<proteinExistence type="predicted"/>
<name>A0AAW2ZK80_9EUKA</name>
<gene>
    <name evidence="2" type="ORF">AKO1_011429</name>
</gene>
<accession>A0AAW2ZK80</accession>